<dbReference type="EMBL" id="CAJZBQ010000010">
    <property type="protein sequence ID" value="CAG9313385.1"/>
    <property type="molecule type" value="Genomic_DNA"/>
</dbReference>
<organism evidence="6 7">
    <name type="scientific">Blepharisma stoltei</name>
    <dbReference type="NCBI Taxonomy" id="1481888"/>
    <lineage>
        <taxon>Eukaryota</taxon>
        <taxon>Sar</taxon>
        <taxon>Alveolata</taxon>
        <taxon>Ciliophora</taxon>
        <taxon>Postciliodesmatophora</taxon>
        <taxon>Heterotrichea</taxon>
        <taxon>Heterotrichida</taxon>
        <taxon>Blepharismidae</taxon>
        <taxon>Blepharisma</taxon>
    </lineage>
</organism>
<keyword evidence="4" id="KW-0446">Lipid-binding</keyword>
<dbReference type="GO" id="GO:0042953">
    <property type="term" value="P:lipoprotein transport"/>
    <property type="evidence" value="ECO:0007669"/>
    <property type="project" value="TreeGrafter"/>
</dbReference>
<dbReference type="PANTHER" id="PTHR12951">
    <property type="entry name" value="RETINAL PROTEIN 4"/>
    <property type="match status" value="1"/>
</dbReference>
<reference evidence="6" key="1">
    <citation type="submission" date="2021-09" db="EMBL/GenBank/DDBJ databases">
        <authorList>
            <consortium name="AG Swart"/>
            <person name="Singh M."/>
            <person name="Singh A."/>
            <person name="Seah K."/>
            <person name="Emmerich C."/>
        </authorList>
    </citation>
    <scope>NUCLEOTIDE SEQUENCE</scope>
    <source>
        <strain evidence="6">ATCC30299</strain>
    </source>
</reference>
<name>A0AAU9IHR5_9CILI</name>
<dbReference type="GO" id="GO:0060271">
    <property type="term" value="P:cilium assembly"/>
    <property type="evidence" value="ECO:0007669"/>
    <property type="project" value="TreeGrafter"/>
</dbReference>
<evidence type="ECO:0000256" key="4">
    <source>
        <dbReference type="ARBA" id="ARBA00023121"/>
    </source>
</evidence>
<dbReference type="Pfam" id="PF05351">
    <property type="entry name" value="GMP_PDE_delta"/>
    <property type="match status" value="1"/>
</dbReference>
<evidence type="ECO:0000256" key="2">
    <source>
        <dbReference type="ARBA" id="ARBA00022448"/>
    </source>
</evidence>
<proteinExistence type="inferred from homology"/>
<feature type="domain" description="GMP phosphodiesterase delta subunit" evidence="5">
    <location>
        <begin position="26"/>
        <end position="171"/>
    </location>
</feature>
<comment type="caution">
    <text evidence="6">The sequence shown here is derived from an EMBL/GenBank/DDBJ whole genome shotgun (WGS) entry which is preliminary data.</text>
</comment>
<sequence length="173" mass="20460">MIGSVTPEEVLSHTQATTEFLCSLSANIFDIRFGSFRLRDMDSNTILLDLERDFEPQTEESRFISYNFPPEFLNLRTVGSLIYFSVGEYPVSNFRMIERHYFKDRLVQNYDFTIDFMIPRTINSREFIYTLPELTEEQKEDIMLSPREMKSDSFFFADGQLIMHVRAEYDYSG</sequence>
<dbReference type="PANTHER" id="PTHR12951:SF1">
    <property type="entry name" value="PROTEIN UNC-119 HOMOLOG"/>
    <property type="match status" value="1"/>
</dbReference>
<comment type="similarity">
    <text evidence="1">Belongs to the PDE6D/unc-119 family.</text>
</comment>
<dbReference type="InterPro" id="IPR014756">
    <property type="entry name" value="Ig_E-set"/>
</dbReference>
<evidence type="ECO:0000313" key="6">
    <source>
        <dbReference type="EMBL" id="CAG9313385.1"/>
    </source>
</evidence>
<evidence type="ECO:0000256" key="1">
    <source>
        <dbReference type="ARBA" id="ARBA00008102"/>
    </source>
</evidence>
<evidence type="ECO:0000313" key="7">
    <source>
        <dbReference type="Proteomes" id="UP001162131"/>
    </source>
</evidence>
<protein>
    <recommendedName>
        <fullName evidence="5">GMP phosphodiesterase delta subunit domain-containing protein</fullName>
    </recommendedName>
</protein>
<dbReference type="GO" id="GO:0008289">
    <property type="term" value="F:lipid binding"/>
    <property type="evidence" value="ECO:0007669"/>
    <property type="project" value="UniProtKB-KW"/>
</dbReference>
<evidence type="ECO:0000256" key="3">
    <source>
        <dbReference type="ARBA" id="ARBA00022927"/>
    </source>
</evidence>
<dbReference type="Gene3D" id="2.70.50.40">
    <property type="entry name" value="GMP phosphodiesterase, delta subunit"/>
    <property type="match status" value="1"/>
</dbReference>
<dbReference type="InterPro" id="IPR008015">
    <property type="entry name" value="PDED_dom"/>
</dbReference>
<dbReference type="InterPro" id="IPR051519">
    <property type="entry name" value="PDE6D_unc-119_myristoyl-bd"/>
</dbReference>
<keyword evidence="3" id="KW-0653">Protein transport</keyword>
<gene>
    <name evidence="6" type="ORF">BSTOLATCC_MIC8657</name>
</gene>
<keyword evidence="7" id="KW-1185">Reference proteome</keyword>
<dbReference type="GO" id="GO:0005929">
    <property type="term" value="C:cilium"/>
    <property type="evidence" value="ECO:0007669"/>
    <property type="project" value="TreeGrafter"/>
</dbReference>
<dbReference type="AlphaFoldDB" id="A0AAU9IHR5"/>
<evidence type="ECO:0000259" key="5">
    <source>
        <dbReference type="Pfam" id="PF05351"/>
    </source>
</evidence>
<dbReference type="Proteomes" id="UP001162131">
    <property type="component" value="Unassembled WGS sequence"/>
</dbReference>
<dbReference type="SUPFAM" id="SSF81296">
    <property type="entry name" value="E set domains"/>
    <property type="match status" value="1"/>
</dbReference>
<keyword evidence="2" id="KW-0813">Transport</keyword>
<accession>A0AAU9IHR5</accession>
<dbReference type="InterPro" id="IPR037036">
    <property type="entry name" value="PDED_dom_sf"/>
</dbReference>